<feature type="transmembrane region" description="Helical" evidence="8">
    <location>
        <begin position="288"/>
        <end position="309"/>
    </location>
</feature>
<feature type="transmembrane region" description="Helical" evidence="8">
    <location>
        <begin position="165"/>
        <end position="183"/>
    </location>
</feature>
<name>A0AAX4P405_9CHLO</name>
<feature type="transmembrane region" description="Helical" evidence="8">
    <location>
        <begin position="254"/>
        <end position="276"/>
    </location>
</feature>
<feature type="transmembrane region" description="Helical" evidence="8">
    <location>
        <begin position="385"/>
        <end position="402"/>
    </location>
</feature>
<reference evidence="9 10" key="1">
    <citation type="submission" date="2024-03" db="EMBL/GenBank/DDBJ databases">
        <title>Complete genome sequence of the green alga Chloropicon roscoffensis RCC1871.</title>
        <authorList>
            <person name="Lemieux C."/>
            <person name="Pombert J.-F."/>
            <person name="Otis C."/>
            <person name="Turmel M."/>
        </authorList>
    </citation>
    <scope>NUCLEOTIDE SEQUENCE [LARGE SCALE GENOMIC DNA]</scope>
    <source>
        <strain evidence="9 10">RCC1871</strain>
    </source>
</reference>
<organism evidence="9 10">
    <name type="scientific">Chloropicon roscoffensis</name>
    <dbReference type="NCBI Taxonomy" id="1461544"/>
    <lineage>
        <taxon>Eukaryota</taxon>
        <taxon>Viridiplantae</taxon>
        <taxon>Chlorophyta</taxon>
        <taxon>Chloropicophyceae</taxon>
        <taxon>Chloropicales</taxon>
        <taxon>Chloropicaceae</taxon>
        <taxon>Chloropicon</taxon>
    </lineage>
</organism>
<evidence type="ECO:0008006" key="11">
    <source>
        <dbReference type="Google" id="ProtNLM"/>
    </source>
</evidence>
<evidence type="ECO:0000256" key="6">
    <source>
        <dbReference type="ARBA" id="ARBA00023136"/>
    </source>
</evidence>
<keyword evidence="5 8" id="KW-1133">Transmembrane helix</keyword>
<dbReference type="GO" id="GO:0022857">
    <property type="term" value="F:transmembrane transporter activity"/>
    <property type="evidence" value="ECO:0007669"/>
    <property type="project" value="InterPro"/>
</dbReference>
<feature type="transmembrane region" description="Helical" evidence="8">
    <location>
        <begin position="221"/>
        <end position="242"/>
    </location>
</feature>
<dbReference type="PANTHER" id="PTHR23051">
    <property type="entry name" value="SOLUTE CARRIER FAMILY 35, MEMBER F5"/>
    <property type="match status" value="1"/>
</dbReference>
<feature type="compositionally biased region" description="Low complexity" evidence="7">
    <location>
        <begin position="1"/>
        <end position="23"/>
    </location>
</feature>
<keyword evidence="6 8" id="KW-0472">Membrane</keyword>
<protein>
    <recommendedName>
        <fullName evidence="11">EamA domain-containing protein</fullName>
    </recommendedName>
</protein>
<evidence type="ECO:0000313" key="9">
    <source>
        <dbReference type="EMBL" id="WZN60726.1"/>
    </source>
</evidence>
<keyword evidence="3" id="KW-0813">Transport</keyword>
<keyword evidence="4 8" id="KW-0812">Transmembrane</keyword>
<evidence type="ECO:0000313" key="10">
    <source>
        <dbReference type="Proteomes" id="UP001472866"/>
    </source>
</evidence>
<feature type="transmembrane region" description="Helical" evidence="8">
    <location>
        <begin position="56"/>
        <end position="74"/>
    </location>
</feature>
<evidence type="ECO:0000256" key="1">
    <source>
        <dbReference type="ARBA" id="ARBA00004141"/>
    </source>
</evidence>
<dbReference type="Proteomes" id="UP001472866">
    <property type="component" value="Chromosome 03"/>
</dbReference>
<evidence type="ECO:0000256" key="3">
    <source>
        <dbReference type="ARBA" id="ARBA00022448"/>
    </source>
</evidence>
<keyword evidence="10" id="KW-1185">Reference proteome</keyword>
<dbReference type="InterPro" id="IPR009262">
    <property type="entry name" value="SLC35_F1/F2/F6"/>
</dbReference>
<feature type="transmembrane region" description="Helical" evidence="8">
    <location>
        <begin position="86"/>
        <end position="108"/>
    </location>
</feature>
<dbReference type="Pfam" id="PF06027">
    <property type="entry name" value="SLC35F"/>
    <property type="match status" value="1"/>
</dbReference>
<evidence type="ECO:0000256" key="2">
    <source>
        <dbReference type="ARBA" id="ARBA00007863"/>
    </source>
</evidence>
<feature type="transmembrane region" description="Helical" evidence="8">
    <location>
        <begin position="189"/>
        <end position="209"/>
    </location>
</feature>
<evidence type="ECO:0000256" key="7">
    <source>
        <dbReference type="SAM" id="MobiDB-lite"/>
    </source>
</evidence>
<evidence type="ECO:0000256" key="4">
    <source>
        <dbReference type="ARBA" id="ARBA00022692"/>
    </source>
</evidence>
<accession>A0AAX4P405</accession>
<comment type="subcellular location">
    <subcellularLocation>
        <location evidence="1">Membrane</location>
        <topology evidence="1">Multi-pass membrane protein</topology>
    </subcellularLocation>
</comment>
<dbReference type="PANTHER" id="PTHR23051:SF0">
    <property type="entry name" value="SOLUTE CARRIER FAMILY 35 MEMBER F5"/>
    <property type="match status" value="1"/>
</dbReference>
<comment type="similarity">
    <text evidence="2">Belongs to the SLC35F solute transporter family.</text>
</comment>
<feature type="region of interest" description="Disordered" evidence="7">
    <location>
        <begin position="119"/>
        <end position="153"/>
    </location>
</feature>
<dbReference type="AlphaFoldDB" id="A0AAX4P405"/>
<evidence type="ECO:0000256" key="5">
    <source>
        <dbReference type="ARBA" id="ARBA00022989"/>
    </source>
</evidence>
<proteinExistence type="inferred from homology"/>
<dbReference type="EMBL" id="CP151503">
    <property type="protein sequence ID" value="WZN60726.1"/>
    <property type="molecule type" value="Genomic_DNA"/>
</dbReference>
<dbReference type="GO" id="GO:0016020">
    <property type="term" value="C:membrane"/>
    <property type="evidence" value="ECO:0007669"/>
    <property type="project" value="UniProtKB-SubCell"/>
</dbReference>
<feature type="region of interest" description="Disordered" evidence="7">
    <location>
        <begin position="1"/>
        <end position="40"/>
    </location>
</feature>
<evidence type="ECO:0000256" key="8">
    <source>
        <dbReference type="SAM" id="Phobius"/>
    </source>
</evidence>
<sequence length="404" mass="44067">MSKRAGSVTSSSSGEPSAHSPAELEGGLSPDVVGLHVDDEGPGPVKPWADAKKVKGFSCVLLAAFIWVVSSYWVQDLEGQGMTPLLVTSLANSMFTVLLPVCLVRDWISRRSKRRRGARDEKELLMSGGQNGSSAPVEGFGDDRADPAVDEEEDRAKKRASRRRVFLLALSVWPIWFTCLYIYNWSFLLTSVMSNTILSIGGTSLFTYFLELRVMRASFSWTKFAAIGFCILGTSLWCVGNFEGGDDDKKSKNALLGNFLCLISSCLYAVVSILIGKYLPDSGEAEMAFFWGCTGLINLTVMMPLNLVLCLAGKNDIQDLPARLYGMVMLKGLMDNLLSNYMWAYAVLFIGPTSANVGMSIETPMVVIIDLVTRNASYLSNPRSTALNVIGALTIMIGFFGLSL</sequence>
<feature type="transmembrane region" description="Helical" evidence="8">
    <location>
        <begin position="343"/>
        <end position="373"/>
    </location>
</feature>
<gene>
    <name evidence="9" type="ORF">HKI87_03g22600</name>
</gene>